<reference evidence="1" key="1">
    <citation type="submission" date="2021-02" db="EMBL/GenBank/DDBJ databases">
        <authorList>
            <person name="Nowell W R."/>
        </authorList>
    </citation>
    <scope>NUCLEOTIDE SEQUENCE</scope>
</reference>
<feature type="non-terminal residue" evidence="1">
    <location>
        <position position="1"/>
    </location>
</feature>
<dbReference type="AlphaFoldDB" id="A0A8S3JW73"/>
<name>A0A8S3JW73_9BILA</name>
<sequence>AVSSPRALSSADQSEVEEFTQYTLEERRYEPGNFTIPIDDEMPIYENISTKYRPVVPNIGVSRSIGQRKEKPLNLLTEQYVTIDDVLLNEQAQDMNEPLPEYGQINVRNAISYVNTFLEPLSVELIYNFDP</sequence>
<gene>
    <name evidence="1" type="ORF">GIL414_LOCUS85270</name>
</gene>
<evidence type="ECO:0000313" key="1">
    <source>
        <dbReference type="EMBL" id="CAF5222826.1"/>
    </source>
</evidence>
<proteinExistence type="predicted"/>
<comment type="caution">
    <text evidence="1">The sequence shown here is derived from an EMBL/GenBank/DDBJ whole genome shotgun (WGS) entry which is preliminary data.</text>
</comment>
<protein>
    <submittedName>
        <fullName evidence="1">Uncharacterized protein</fullName>
    </submittedName>
</protein>
<feature type="non-terminal residue" evidence="1">
    <location>
        <position position="131"/>
    </location>
</feature>
<dbReference type="Proteomes" id="UP000681720">
    <property type="component" value="Unassembled WGS sequence"/>
</dbReference>
<accession>A0A8S3JW73</accession>
<organism evidence="1 2">
    <name type="scientific">Rotaria magnacalcarata</name>
    <dbReference type="NCBI Taxonomy" id="392030"/>
    <lineage>
        <taxon>Eukaryota</taxon>
        <taxon>Metazoa</taxon>
        <taxon>Spiralia</taxon>
        <taxon>Gnathifera</taxon>
        <taxon>Rotifera</taxon>
        <taxon>Eurotatoria</taxon>
        <taxon>Bdelloidea</taxon>
        <taxon>Philodinida</taxon>
        <taxon>Philodinidae</taxon>
        <taxon>Rotaria</taxon>
    </lineage>
</organism>
<evidence type="ECO:0000313" key="2">
    <source>
        <dbReference type="Proteomes" id="UP000681720"/>
    </source>
</evidence>
<dbReference type="EMBL" id="CAJOBJ010369675">
    <property type="protein sequence ID" value="CAF5222826.1"/>
    <property type="molecule type" value="Genomic_DNA"/>
</dbReference>